<protein>
    <recommendedName>
        <fullName evidence="4">EGF-like domain-containing protein</fullName>
    </recommendedName>
</protein>
<feature type="compositionally biased region" description="Polar residues" evidence="2">
    <location>
        <begin position="206"/>
        <end position="232"/>
    </location>
</feature>
<proteinExistence type="predicted"/>
<dbReference type="Gene3D" id="2.10.25.10">
    <property type="entry name" value="Laminin"/>
    <property type="match status" value="1"/>
</dbReference>
<gene>
    <name evidence="5" type="ORF">THRCLA_08485</name>
</gene>
<dbReference type="SMART" id="SM00181">
    <property type="entry name" value="EGF"/>
    <property type="match status" value="2"/>
</dbReference>
<accession>A0A1V9Z603</accession>
<evidence type="ECO:0000313" key="6">
    <source>
        <dbReference type="Proteomes" id="UP000243217"/>
    </source>
</evidence>
<dbReference type="PROSITE" id="PS50026">
    <property type="entry name" value="EGF_3"/>
    <property type="match status" value="1"/>
</dbReference>
<feature type="region of interest" description="Disordered" evidence="2">
    <location>
        <begin position="206"/>
        <end position="234"/>
    </location>
</feature>
<keyword evidence="3" id="KW-0472">Membrane</keyword>
<sequence>MATAMHPWPLRHRFLQESTTLIGDTCRNTSDCPSGSVCVAGSAFTSIQSCVQTPGCGGNVAGNCPGVLSAGQLVCAWNPVSPSKCSDYENSCASFDGKSGIYMCMSIDRCDSIHGNSSCSSGCQVSNGLSCNGRGGCQTTDGKTYKCSCNEGWDGDFCDNVVSSKCQEGIGNCGQFGKCINGLCSCLQGYKGDQCQIPPANSTNTTTIPLSTPINTSDGKSNGNGNTINPNESSSSNSWWWIIVVAIAGVACLAFVAFVVRKKMKEREDERANAAARELMEENLDDGVQTPKGMIQTL</sequence>
<feature type="transmembrane region" description="Helical" evidence="3">
    <location>
        <begin position="239"/>
        <end position="260"/>
    </location>
</feature>
<evidence type="ECO:0000256" key="3">
    <source>
        <dbReference type="SAM" id="Phobius"/>
    </source>
</evidence>
<dbReference type="PROSITE" id="PS00022">
    <property type="entry name" value="EGF_1"/>
    <property type="match status" value="1"/>
</dbReference>
<dbReference type="EMBL" id="JNBS01002266">
    <property type="protein sequence ID" value="OQR93270.1"/>
    <property type="molecule type" value="Genomic_DNA"/>
</dbReference>
<keyword evidence="3" id="KW-0812">Transmembrane</keyword>
<dbReference type="Proteomes" id="UP000243217">
    <property type="component" value="Unassembled WGS sequence"/>
</dbReference>
<dbReference type="PROSITE" id="PS01186">
    <property type="entry name" value="EGF_2"/>
    <property type="match status" value="2"/>
</dbReference>
<organism evidence="5 6">
    <name type="scientific">Thraustotheca clavata</name>
    <dbReference type="NCBI Taxonomy" id="74557"/>
    <lineage>
        <taxon>Eukaryota</taxon>
        <taxon>Sar</taxon>
        <taxon>Stramenopiles</taxon>
        <taxon>Oomycota</taxon>
        <taxon>Saprolegniomycetes</taxon>
        <taxon>Saprolegniales</taxon>
        <taxon>Achlyaceae</taxon>
        <taxon>Thraustotheca</taxon>
    </lineage>
</organism>
<keyword evidence="6" id="KW-1185">Reference proteome</keyword>
<evidence type="ECO:0000256" key="2">
    <source>
        <dbReference type="SAM" id="MobiDB-lite"/>
    </source>
</evidence>
<comment type="caution">
    <text evidence="5">The sequence shown here is derived from an EMBL/GenBank/DDBJ whole genome shotgun (WGS) entry which is preliminary data.</text>
</comment>
<comment type="caution">
    <text evidence="1">Lacks conserved residue(s) required for the propagation of feature annotation.</text>
</comment>
<dbReference type="STRING" id="74557.A0A1V9Z603"/>
<dbReference type="AlphaFoldDB" id="A0A1V9Z603"/>
<evidence type="ECO:0000256" key="1">
    <source>
        <dbReference type="PROSITE-ProRule" id="PRU00076"/>
    </source>
</evidence>
<dbReference type="InterPro" id="IPR000742">
    <property type="entry name" value="EGF"/>
</dbReference>
<name>A0A1V9Z603_9STRA</name>
<evidence type="ECO:0000313" key="5">
    <source>
        <dbReference type="EMBL" id="OQR93270.1"/>
    </source>
</evidence>
<keyword evidence="1" id="KW-0245">EGF-like domain</keyword>
<feature type="disulfide bond" evidence="1">
    <location>
        <begin position="149"/>
        <end position="158"/>
    </location>
</feature>
<dbReference type="OrthoDB" id="283575at2759"/>
<feature type="domain" description="EGF-like" evidence="4">
    <location>
        <begin position="127"/>
        <end position="159"/>
    </location>
</feature>
<keyword evidence="1" id="KW-1015">Disulfide bond</keyword>
<keyword evidence="3" id="KW-1133">Transmembrane helix</keyword>
<evidence type="ECO:0000259" key="4">
    <source>
        <dbReference type="PROSITE" id="PS50026"/>
    </source>
</evidence>
<reference evidence="5 6" key="1">
    <citation type="journal article" date="2014" name="Genome Biol. Evol.">
        <title>The secreted proteins of Achlya hypogyna and Thraustotheca clavata identify the ancestral oomycete secretome and reveal gene acquisitions by horizontal gene transfer.</title>
        <authorList>
            <person name="Misner I."/>
            <person name="Blouin N."/>
            <person name="Leonard G."/>
            <person name="Richards T.A."/>
            <person name="Lane C.E."/>
        </authorList>
    </citation>
    <scope>NUCLEOTIDE SEQUENCE [LARGE SCALE GENOMIC DNA]</scope>
    <source>
        <strain evidence="5 6">ATCC 34112</strain>
    </source>
</reference>